<dbReference type="GeneID" id="41992161"/>
<sequence length="430" mass="50058">MEPSTSPPMDRVKSITYTWPQDIQLQAPYCLLQIPPPDNAGRPIKDILGPSLDPTYTKTKKPSWISLPQGTKDVICKVMETIFFEKAARGLCTLDRYTSDWQNFTSVEQATGSLDFEPEAILDFFNKEFMIYFDEGASKTTKFDKRRYGKFGQYLYRAWLKQHQGRPLFQRGGFFAKPMRFGGNGIKHLSYYHGQLSAKLAAELDTRLQFKMCPSILEEVAHWRPLPSPKIQTFRQHGYLMRPLFRALCMVLDNQTIPDVISRPVRRENEEYFAWRQRRCVHEISQYSVLLVRTGDEETLSSPISFLSLLDSGLALDVNRADYQDGVEPMAVRVRLDTAIQFIWDILERERKASKEVDKVHKRLLCEQNEYCQLWVYRLIAKCKEFGLDCEQASWVATQRALAKVNGEACDDQVEPWWNMTDRWKMLKTI</sequence>
<dbReference type="AlphaFoldDB" id="A0A366S762"/>
<dbReference type="OrthoDB" id="5235440at2759"/>
<dbReference type="Proteomes" id="UP000253153">
    <property type="component" value="Unassembled WGS sequence"/>
</dbReference>
<keyword evidence="2" id="KW-1185">Reference proteome</keyword>
<proteinExistence type="predicted"/>
<accession>A0A366S762</accession>
<name>A0A366S762_9HYPO</name>
<comment type="caution">
    <text evidence="1">The sequence shown here is derived from an EMBL/GenBank/DDBJ whole genome shotgun (WGS) entry which is preliminary data.</text>
</comment>
<reference evidence="1 2" key="1">
    <citation type="submission" date="2018-06" db="EMBL/GenBank/DDBJ databases">
        <title>Fusarium incarnatum-equiseti species complex species 28.</title>
        <authorList>
            <person name="Gardiner D.M."/>
        </authorList>
    </citation>
    <scope>NUCLEOTIDE SEQUENCE [LARGE SCALE GENOMIC DNA]</scope>
    <source>
        <strain evidence="1 2">FIESC_28</strain>
    </source>
</reference>
<dbReference type="EMBL" id="QKXC01000056">
    <property type="protein sequence ID" value="RBR24520.1"/>
    <property type="molecule type" value="Genomic_DNA"/>
</dbReference>
<gene>
    <name evidence="1" type="ORF">FIESC28_02716</name>
</gene>
<protein>
    <submittedName>
        <fullName evidence="1">Uncharacterized protein</fullName>
    </submittedName>
</protein>
<evidence type="ECO:0000313" key="2">
    <source>
        <dbReference type="Proteomes" id="UP000253153"/>
    </source>
</evidence>
<organism evidence="1 2">
    <name type="scientific">Fusarium coffeatum</name>
    <dbReference type="NCBI Taxonomy" id="231269"/>
    <lineage>
        <taxon>Eukaryota</taxon>
        <taxon>Fungi</taxon>
        <taxon>Dikarya</taxon>
        <taxon>Ascomycota</taxon>
        <taxon>Pezizomycotina</taxon>
        <taxon>Sordariomycetes</taxon>
        <taxon>Hypocreomycetidae</taxon>
        <taxon>Hypocreales</taxon>
        <taxon>Nectriaceae</taxon>
        <taxon>Fusarium</taxon>
        <taxon>Fusarium incarnatum-equiseti species complex</taxon>
    </lineage>
</organism>
<evidence type="ECO:0000313" key="1">
    <source>
        <dbReference type="EMBL" id="RBR24520.1"/>
    </source>
</evidence>
<dbReference type="RefSeq" id="XP_031019111.1">
    <property type="nucleotide sequence ID" value="XM_031156865.1"/>
</dbReference>